<dbReference type="AlphaFoldDB" id="A0A699YQI9"/>
<keyword evidence="3" id="KW-1185">Reference proteome</keyword>
<organism evidence="2 3">
    <name type="scientific">Haematococcus lacustris</name>
    <name type="common">Green alga</name>
    <name type="synonym">Haematococcus pluvialis</name>
    <dbReference type="NCBI Taxonomy" id="44745"/>
    <lineage>
        <taxon>Eukaryota</taxon>
        <taxon>Viridiplantae</taxon>
        <taxon>Chlorophyta</taxon>
        <taxon>core chlorophytes</taxon>
        <taxon>Chlorophyceae</taxon>
        <taxon>CS clade</taxon>
        <taxon>Chlamydomonadales</taxon>
        <taxon>Haematococcaceae</taxon>
        <taxon>Haematococcus</taxon>
    </lineage>
</organism>
<dbReference type="EMBL" id="BLLF01000203">
    <property type="protein sequence ID" value="GFH09024.1"/>
    <property type="molecule type" value="Genomic_DNA"/>
</dbReference>
<dbReference type="Proteomes" id="UP000485058">
    <property type="component" value="Unassembled WGS sequence"/>
</dbReference>
<feature type="compositionally biased region" description="Polar residues" evidence="1">
    <location>
        <begin position="64"/>
        <end position="91"/>
    </location>
</feature>
<reference evidence="2 3" key="1">
    <citation type="submission" date="2020-02" db="EMBL/GenBank/DDBJ databases">
        <title>Draft genome sequence of Haematococcus lacustris strain NIES-144.</title>
        <authorList>
            <person name="Morimoto D."/>
            <person name="Nakagawa S."/>
            <person name="Yoshida T."/>
            <person name="Sawayama S."/>
        </authorList>
    </citation>
    <scope>NUCLEOTIDE SEQUENCE [LARGE SCALE GENOMIC DNA]</scope>
    <source>
        <strain evidence="2 3">NIES-144</strain>
    </source>
</reference>
<protein>
    <submittedName>
        <fullName evidence="2">Uncharacterized protein</fullName>
    </submittedName>
</protein>
<feature type="region of interest" description="Disordered" evidence="1">
    <location>
        <begin position="1"/>
        <end position="93"/>
    </location>
</feature>
<comment type="caution">
    <text evidence="2">The sequence shown here is derived from an EMBL/GenBank/DDBJ whole genome shotgun (WGS) entry which is preliminary data.</text>
</comment>
<evidence type="ECO:0000256" key="1">
    <source>
        <dbReference type="SAM" id="MobiDB-lite"/>
    </source>
</evidence>
<sequence>MEGGGECPGSGVPISYRDSAHDVGADAPSPAATPQPLAGRQAQVLQTQVASPETPRAAPYPRQTFATGRTTTSQFPQSKDNARTSRTQGRARTNLCLRTARLSDLRETVLRKSKSPLGVLNEEIMEAVMEANQMHGKQAVWQSYGRAMAQLGQR</sequence>
<gene>
    <name evidence="2" type="ORF">HaLaN_04087</name>
</gene>
<accession>A0A699YQI9</accession>
<evidence type="ECO:0000313" key="2">
    <source>
        <dbReference type="EMBL" id="GFH09024.1"/>
    </source>
</evidence>
<name>A0A699YQI9_HAELA</name>
<evidence type="ECO:0000313" key="3">
    <source>
        <dbReference type="Proteomes" id="UP000485058"/>
    </source>
</evidence>
<proteinExistence type="predicted"/>